<evidence type="ECO:0000313" key="3">
    <source>
        <dbReference type="EMBL" id="OLP82727.1"/>
    </source>
</evidence>
<evidence type="ECO:0000313" key="4">
    <source>
        <dbReference type="Proteomes" id="UP000186817"/>
    </source>
</evidence>
<name>A0A1Q9CIN6_SYMMI</name>
<keyword evidence="4" id="KW-1185">Reference proteome</keyword>
<evidence type="ECO:0000256" key="1">
    <source>
        <dbReference type="SAM" id="MobiDB-lite"/>
    </source>
</evidence>
<feature type="chain" id="PRO_5012299719" evidence="2">
    <location>
        <begin position="16"/>
        <end position="347"/>
    </location>
</feature>
<dbReference type="AlphaFoldDB" id="A0A1Q9CIN6"/>
<proteinExistence type="predicted"/>
<organism evidence="3 4">
    <name type="scientific">Symbiodinium microadriaticum</name>
    <name type="common">Dinoflagellate</name>
    <name type="synonym">Zooxanthella microadriatica</name>
    <dbReference type="NCBI Taxonomy" id="2951"/>
    <lineage>
        <taxon>Eukaryota</taxon>
        <taxon>Sar</taxon>
        <taxon>Alveolata</taxon>
        <taxon>Dinophyceae</taxon>
        <taxon>Suessiales</taxon>
        <taxon>Symbiodiniaceae</taxon>
        <taxon>Symbiodinium</taxon>
    </lineage>
</organism>
<dbReference type="Proteomes" id="UP000186817">
    <property type="component" value="Unassembled WGS sequence"/>
</dbReference>
<keyword evidence="2" id="KW-0732">Signal</keyword>
<dbReference type="EMBL" id="LSRX01001172">
    <property type="protein sequence ID" value="OLP82727.1"/>
    <property type="molecule type" value="Genomic_DNA"/>
</dbReference>
<gene>
    <name evidence="3" type="ORF">AK812_SmicGene36595</name>
</gene>
<evidence type="ECO:0000256" key="2">
    <source>
        <dbReference type="SAM" id="SignalP"/>
    </source>
</evidence>
<dbReference type="OrthoDB" id="10320428at2759"/>
<protein>
    <submittedName>
        <fullName evidence="3">Uncharacterized protein</fullName>
    </submittedName>
</protein>
<accession>A0A1Q9CIN6</accession>
<feature type="signal peptide" evidence="2">
    <location>
        <begin position="1"/>
        <end position="15"/>
    </location>
</feature>
<comment type="caution">
    <text evidence="3">The sequence shown here is derived from an EMBL/GenBank/DDBJ whole genome shotgun (WGS) entry which is preliminary data.</text>
</comment>
<feature type="region of interest" description="Disordered" evidence="1">
    <location>
        <begin position="245"/>
        <end position="277"/>
    </location>
</feature>
<reference evidence="3 4" key="1">
    <citation type="submission" date="2016-02" db="EMBL/GenBank/DDBJ databases">
        <title>Genome analysis of coral dinoflagellate symbionts highlights evolutionary adaptations to a symbiotic lifestyle.</title>
        <authorList>
            <person name="Aranda M."/>
            <person name="Li Y."/>
            <person name="Liew Y.J."/>
            <person name="Baumgarten S."/>
            <person name="Simakov O."/>
            <person name="Wilson M."/>
            <person name="Piel J."/>
            <person name="Ashoor H."/>
            <person name="Bougouffa S."/>
            <person name="Bajic V.B."/>
            <person name="Ryu T."/>
            <person name="Ravasi T."/>
            <person name="Bayer T."/>
            <person name="Micklem G."/>
            <person name="Kim H."/>
            <person name="Bhak J."/>
            <person name="Lajeunesse T.C."/>
            <person name="Voolstra C.R."/>
        </authorList>
    </citation>
    <scope>NUCLEOTIDE SEQUENCE [LARGE SCALE GENOMIC DNA]</scope>
    <source>
        <strain evidence="3 4">CCMP2467</strain>
    </source>
</reference>
<sequence length="347" mass="38751">MLIWALLMVPAQWHLQELGMEQEQPILQLGRWLAQPLRSSRRCNFQLRTRTTLPLWKETQQWHCVSCVSSFWRTTSCATTPTDASPQQSTMRNDEVAATRILVWMRRIQHWLVAGQDPPRHVCLQHLERMLRSSLRRHLDASSADHMADYMVDYIRGLDLFYIPTLLALFPLLDDDGRREFQQWPHCVAAEAAAQEWTLAGTSSHTDFAPPADLDVAFYDQEADEQGTPEGKQVGLVAVQDTGVGRPDIGLDPGMPKDTGVGRPDNGLDRGMPEDTGVGRLDPEMPEAGAGVTCGPAAKAEPGVNALPDCLVRGGMECCRLRLPHCHYENAGLPAIDMRFYQCLSVV</sequence>